<evidence type="ECO:0000313" key="2">
    <source>
        <dbReference type="Proteomes" id="UP001317705"/>
    </source>
</evidence>
<dbReference type="EMBL" id="AP027151">
    <property type="protein sequence ID" value="BDV44024.1"/>
    <property type="molecule type" value="Genomic_DNA"/>
</dbReference>
<proteinExistence type="predicted"/>
<evidence type="ECO:0000313" key="1">
    <source>
        <dbReference type="EMBL" id="BDV44024.1"/>
    </source>
</evidence>
<accession>A0ABN6VX83</accession>
<reference evidence="1 2" key="1">
    <citation type="submission" date="2022-12" db="EMBL/GenBank/DDBJ databases">
        <title>Polyphasic characterization of Geotalea uranireducens NIT-SL11 newly isolated from a complex of sewage sludge and microbially reduced graphene oxide.</title>
        <authorList>
            <person name="Xie L."/>
            <person name="Yoshida N."/>
            <person name="Meng L."/>
        </authorList>
    </citation>
    <scope>NUCLEOTIDE SEQUENCE [LARGE SCALE GENOMIC DNA]</scope>
    <source>
        <strain evidence="1 2">NIT-SL11</strain>
    </source>
</reference>
<keyword evidence="2" id="KW-1185">Reference proteome</keyword>
<sequence>MRSLLDYRLLLPLALLLGFAPFYPEPHLVEKSRLLLNGDLHRPIDIFDLCWHAWPLALLGFRVGRDFGRRVARRTP</sequence>
<name>A0ABN6VX83_9BACT</name>
<organism evidence="1 2">
    <name type="scientific">Geotalea uraniireducens</name>
    <dbReference type="NCBI Taxonomy" id="351604"/>
    <lineage>
        <taxon>Bacteria</taxon>
        <taxon>Pseudomonadati</taxon>
        <taxon>Thermodesulfobacteriota</taxon>
        <taxon>Desulfuromonadia</taxon>
        <taxon>Geobacterales</taxon>
        <taxon>Geobacteraceae</taxon>
        <taxon>Geotalea</taxon>
    </lineage>
</organism>
<gene>
    <name evidence="1" type="ORF">GURASL_29470</name>
</gene>
<evidence type="ECO:0008006" key="3">
    <source>
        <dbReference type="Google" id="ProtNLM"/>
    </source>
</evidence>
<dbReference type="Proteomes" id="UP001317705">
    <property type="component" value="Chromosome"/>
</dbReference>
<protein>
    <recommendedName>
        <fullName evidence="3">RND transporter</fullName>
    </recommendedName>
</protein>